<evidence type="ECO:0000259" key="5">
    <source>
        <dbReference type="Pfam" id="PF07687"/>
    </source>
</evidence>
<dbReference type="InterPro" id="IPR002933">
    <property type="entry name" value="Peptidase_M20"/>
</dbReference>
<dbReference type="OrthoDB" id="9761532at2"/>
<evidence type="ECO:0000256" key="4">
    <source>
        <dbReference type="SAM" id="MobiDB-lite"/>
    </source>
</evidence>
<dbReference type="KEGG" id="cart:PA27867_1715"/>
<dbReference type="GO" id="GO:0006508">
    <property type="term" value="P:proteolysis"/>
    <property type="evidence" value="ECO:0007669"/>
    <property type="project" value="UniProtKB-KW"/>
</dbReference>
<keyword evidence="3" id="KW-0378">Hydrolase</keyword>
<keyword evidence="2" id="KW-0479">Metal-binding</keyword>
<dbReference type="InterPro" id="IPR011650">
    <property type="entry name" value="Peptidase_M20_dimer"/>
</dbReference>
<dbReference type="Gene3D" id="3.30.70.360">
    <property type="match status" value="1"/>
</dbReference>
<dbReference type="Pfam" id="PF01546">
    <property type="entry name" value="Peptidase_M20"/>
    <property type="match status" value="1"/>
</dbReference>
<dbReference type="InterPro" id="IPR051458">
    <property type="entry name" value="Cyt/Met_Dipeptidase"/>
</dbReference>
<dbReference type="PANTHER" id="PTHR43270:SF12">
    <property type="entry name" value="SUCCINYL-DIAMINOPIMELATE DESUCCINYLASE"/>
    <property type="match status" value="1"/>
</dbReference>
<protein>
    <recommendedName>
        <fullName evidence="5">Peptidase M20 dimerisation domain-containing protein</fullName>
    </recommendedName>
</protein>
<dbReference type="Pfam" id="PF07687">
    <property type="entry name" value="M20_dimer"/>
    <property type="match status" value="1"/>
</dbReference>
<organism evidence="6 7">
    <name type="scientific">Cryobacterium arcticum</name>
    <dbReference type="NCBI Taxonomy" id="670052"/>
    <lineage>
        <taxon>Bacteria</taxon>
        <taxon>Bacillati</taxon>
        <taxon>Actinomycetota</taxon>
        <taxon>Actinomycetes</taxon>
        <taxon>Micrococcales</taxon>
        <taxon>Microbacteriaceae</taxon>
        <taxon>Cryobacterium</taxon>
    </lineage>
</organism>
<accession>A0A1B1BJ59</accession>
<keyword evidence="1" id="KW-0645">Protease</keyword>
<dbReference type="NCBIfam" id="NF005914">
    <property type="entry name" value="PRK07907.1"/>
    <property type="match status" value="1"/>
</dbReference>
<dbReference type="GO" id="GO:0046872">
    <property type="term" value="F:metal ion binding"/>
    <property type="evidence" value="ECO:0007669"/>
    <property type="project" value="UniProtKB-KW"/>
</dbReference>
<evidence type="ECO:0000256" key="2">
    <source>
        <dbReference type="ARBA" id="ARBA00022723"/>
    </source>
</evidence>
<feature type="domain" description="Peptidase M20 dimerisation" evidence="5">
    <location>
        <begin position="221"/>
        <end position="369"/>
    </location>
</feature>
<dbReference type="EMBL" id="CP016282">
    <property type="protein sequence ID" value="ANP72669.1"/>
    <property type="molecule type" value="Genomic_DNA"/>
</dbReference>
<keyword evidence="7" id="KW-1185">Reference proteome</keyword>
<dbReference type="SUPFAM" id="SSF53187">
    <property type="entry name" value="Zn-dependent exopeptidases"/>
    <property type="match status" value="1"/>
</dbReference>
<evidence type="ECO:0000313" key="6">
    <source>
        <dbReference type="EMBL" id="ANP72669.1"/>
    </source>
</evidence>
<dbReference type="GO" id="GO:0008233">
    <property type="term" value="F:peptidase activity"/>
    <property type="evidence" value="ECO:0007669"/>
    <property type="project" value="UniProtKB-KW"/>
</dbReference>
<reference evidence="6 7" key="1">
    <citation type="submission" date="2016-06" db="EMBL/GenBank/DDBJ databases">
        <title>Genome sequencing of Cryobacterium arcticum PAMC 27867.</title>
        <authorList>
            <person name="Lee J."/>
            <person name="Kim O.-S."/>
        </authorList>
    </citation>
    <scope>NUCLEOTIDE SEQUENCE [LARGE SCALE GENOMIC DNA]</scope>
    <source>
        <strain evidence="6 7">PAMC 27867</strain>
    </source>
</reference>
<dbReference type="AlphaFoldDB" id="A0A1B1BJ59"/>
<dbReference type="STRING" id="670052.PA27867_1715"/>
<feature type="region of interest" description="Disordered" evidence="4">
    <location>
        <begin position="1"/>
        <end position="20"/>
    </location>
</feature>
<sequence length="479" mass="50125">MDTVETAAGITQPDADGPLDSGLRNAVEQELPRTLADLCALVRIPSVSWAAFDREHVRTSAEAVAALVSEIGIFDSVTVTQAGIPGSDELGQPAILATRAARNGRPTVLLYAHHDVQPPGQDEHWESPPFEPTVRGDRLYGRGAADDKAGVMAHIAALRGLVAVTGGDIDLGLALFIEGEEEFGSRSFATFLSENKDALRADAIVVADSNNWDVDTPAITIGLRGNVTFRLTVSTLAHASHSGMFGGAVPDAMLATIRLLGTLYAEDGSVAVAGLTSHDAPTPPYAEDALRDETGLLPGVSPIGHGSILSRIWSQPALTVTGIDGPTVANASNTLTPSVSVQISVRIAPGQSAVEAAGLIEAHLREHAPFGAHIDIDDLDTGEPFLVDTDGWAVAETRLAMTAAWGVEPVDIGVGGSIPFIADLVREFPEAQILVTGVEDPDSRAHSPNESLHLGVFKRAILSEAFLLGRLNGRTGSTD</sequence>
<dbReference type="Proteomes" id="UP000092582">
    <property type="component" value="Chromosome 1"/>
</dbReference>
<gene>
    <name evidence="6" type="ORF">PA27867_1715</name>
</gene>
<evidence type="ECO:0000256" key="3">
    <source>
        <dbReference type="ARBA" id="ARBA00022801"/>
    </source>
</evidence>
<dbReference type="Gene3D" id="3.40.630.10">
    <property type="entry name" value="Zn peptidases"/>
    <property type="match status" value="1"/>
</dbReference>
<evidence type="ECO:0000313" key="7">
    <source>
        <dbReference type="Proteomes" id="UP000092582"/>
    </source>
</evidence>
<dbReference type="PATRIC" id="fig|670052.7.peg.1770"/>
<evidence type="ECO:0000256" key="1">
    <source>
        <dbReference type="ARBA" id="ARBA00022670"/>
    </source>
</evidence>
<dbReference type="PANTHER" id="PTHR43270">
    <property type="entry name" value="BETA-ALA-HIS DIPEPTIDASE"/>
    <property type="match status" value="1"/>
</dbReference>
<name>A0A1B1BJ59_9MICO</name>
<proteinExistence type="predicted"/>